<accession>A0A3N4JRA8</accession>
<keyword evidence="5" id="KW-1185">Reference proteome</keyword>
<evidence type="ECO:0000313" key="5">
    <source>
        <dbReference type="Proteomes" id="UP000276215"/>
    </source>
</evidence>
<dbReference type="STRING" id="1336337.A0A3N4JRA8"/>
<dbReference type="AlphaFoldDB" id="A0A3N4JRA8"/>
<organism evidence="4 5">
    <name type="scientific">Choiromyces venosus 120613-1</name>
    <dbReference type="NCBI Taxonomy" id="1336337"/>
    <lineage>
        <taxon>Eukaryota</taxon>
        <taxon>Fungi</taxon>
        <taxon>Dikarya</taxon>
        <taxon>Ascomycota</taxon>
        <taxon>Pezizomycotina</taxon>
        <taxon>Pezizomycetes</taxon>
        <taxon>Pezizales</taxon>
        <taxon>Tuberaceae</taxon>
        <taxon>Choiromyces</taxon>
    </lineage>
</organism>
<dbReference type="InterPro" id="IPR027806">
    <property type="entry name" value="HARBI1_dom"/>
</dbReference>
<gene>
    <name evidence="4" type="ORF">L873DRAFT_1896676</name>
</gene>
<evidence type="ECO:0000313" key="4">
    <source>
        <dbReference type="EMBL" id="RPB00727.1"/>
    </source>
</evidence>
<dbReference type="EMBL" id="ML120378">
    <property type="protein sequence ID" value="RPB00727.1"/>
    <property type="molecule type" value="Genomic_DNA"/>
</dbReference>
<evidence type="ECO:0000256" key="1">
    <source>
        <dbReference type="ARBA" id="ARBA00001968"/>
    </source>
</evidence>
<protein>
    <recommendedName>
        <fullName evidence="3">DDE Tnp4 domain-containing protein</fullName>
    </recommendedName>
</protein>
<comment type="cofactor">
    <cofactor evidence="1">
        <name>a divalent metal cation</name>
        <dbReference type="ChEBI" id="CHEBI:60240"/>
    </cofactor>
</comment>
<sequence>MEWDQRRLTRQQIVKYSEVIEAKGGVKGIWGFIDGMICMICRPTLHQRYYYSGYKKSHGFKFQAVITPDGIISCFAGSWFGKVGDWQMYIDSELENRLKEINQGMGVDERCYLYGNPAYALSYGIVSGYKATVGLPLNSVLKEMNAHMSSMHVSVEHGFGKTMNLWAFNGY</sequence>
<name>A0A3N4JRA8_9PEZI</name>
<evidence type="ECO:0000259" key="3">
    <source>
        <dbReference type="Pfam" id="PF13359"/>
    </source>
</evidence>
<proteinExistence type="predicted"/>
<evidence type="ECO:0000256" key="2">
    <source>
        <dbReference type="ARBA" id="ARBA00022723"/>
    </source>
</evidence>
<dbReference type="OrthoDB" id="5289248at2759"/>
<keyword evidence="2" id="KW-0479">Metal-binding</keyword>
<dbReference type="Pfam" id="PF13359">
    <property type="entry name" value="DDE_Tnp_4"/>
    <property type="match status" value="1"/>
</dbReference>
<dbReference type="GO" id="GO:0046872">
    <property type="term" value="F:metal ion binding"/>
    <property type="evidence" value="ECO:0007669"/>
    <property type="project" value="UniProtKB-KW"/>
</dbReference>
<dbReference type="Proteomes" id="UP000276215">
    <property type="component" value="Unassembled WGS sequence"/>
</dbReference>
<feature type="domain" description="DDE Tnp4" evidence="3">
    <location>
        <begin position="33"/>
        <end position="167"/>
    </location>
</feature>
<reference evidence="4 5" key="1">
    <citation type="journal article" date="2018" name="Nat. Ecol. Evol.">
        <title>Pezizomycetes genomes reveal the molecular basis of ectomycorrhizal truffle lifestyle.</title>
        <authorList>
            <person name="Murat C."/>
            <person name="Payen T."/>
            <person name="Noel B."/>
            <person name="Kuo A."/>
            <person name="Morin E."/>
            <person name="Chen J."/>
            <person name="Kohler A."/>
            <person name="Krizsan K."/>
            <person name="Balestrini R."/>
            <person name="Da Silva C."/>
            <person name="Montanini B."/>
            <person name="Hainaut M."/>
            <person name="Levati E."/>
            <person name="Barry K.W."/>
            <person name="Belfiori B."/>
            <person name="Cichocki N."/>
            <person name="Clum A."/>
            <person name="Dockter R.B."/>
            <person name="Fauchery L."/>
            <person name="Guy J."/>
            <person name="Iotti M."/>
            <person name="Le Tacon F."/>
            <person name="Lindquist E.A."/>
            <person name="Lipzen A."/>
            <person name="Malagnac F."/>
            <person name="Mello A."/>
            <person name="Molinier V."/>
            <person name="Miyauchi S."/>
            <person name="Poulain J."/>
            <person name="Riccioni C."/>
            <person name="Rubini A."/>
            <person name="Sitrit Y."/>
            <person name="Splivallo R."/>
            <person name="Traeger S."/>
            <person name="Wang M."/>
            <person name="Zifcakova L."/>
            <person name="Wipf D."/>
            <person name="Zambonelli A."/>
            <person name="Paolocci F."/>
            <person name="Nowrousian M."/>
            <person name="Ottonello S."/>
            <person name="Baldrian P."/>
            <person name="Spatafora J.W."/>
            <person name="Henrissat B."/>
            <person name="Nagy L.G."/>
            <person name="Aury J.M."/>
            <person name="Wincker P."/>
            <person name="Grigoriev I.V."/>
            <person name="Bonfante P."/>
            <person name="Martin F.M."/>
        </authorList>
    </citation>
    <scope>NUCLEOTIDE SEQUENCE [LARGE SCALE GENOMIC DNA]</scope>
    <source>
        <strain evidence="4 5">120613-1</strain>
    </source>
</reference>